<dbReference type="InterPro" id="IPR007861">
    <property type="entry name" value="DNA_mismatch_repair_MutS_clamp"/>
</dbReference>
<reference evidence="13 14" key="1">
    <citation type="submission" date="2018-04" db="EMBL/GenBank/DDBJ databases">
        <authorList>
            <person name="Go L.Y."/>
            <person name="Mitchell J.A."/>
        </authorList>
    </citation>
    <scope>NUCLEOTIDE SEQUENCE [LARGE SCALE GENOMIC DNA]</scope>
    <source>
        <strain evidence="13">ULC066bin1</strain>
    </source>
</reference>
<feature type="region of interest" description="Disordered" evidence="11">
    <location>
        <begin position="863"/>
        <end position="886"/>
    </location>
</feature>
<sequence length="902" mass="99984">MAELVLSSAQVNRAALTPMMQHYIEMKEQYPHTVMLYRLGDFFEAFFEDAELISRELELVLTGRDGGKALGRIAMAGIPHHALDRYANQLVEKGYSIAVCDQMEAASEAQGLVRREVTRVITPGTVIEEGMLAAKKNNFLAAIANGGDNWGLAYTDISTGEFSVTQLDSTDRLIQELLRLQPAEVLIPIDIPNPQLFRVSKSEKSDNFWEGISQKKQSSLPAPYTSLPESFCYTPRTQAPFALAEAKQRILDTFRVRSLEGFGCASLPLAIRAAGGILEYLESTQKSVKMPLQGICTYAIADYLVLDNQTRRNLEITQTVRDGTFYSSLLWALDKTTTGMGSRALRRWLLQPLKDIAAINERLDTITELLKQHALRKNLRSCLSQIYDIERLCSRIGAGTANGRDLMAVAISLERMRDVADVVAKTNSRYLKALQSVPSELIQLGIQLQRSLVEEPPIYITEGNLIRSGVNDRLDSLRQQSRDDVEWLASFEKQEKERTGISTLKVGFNKAFGYYISISRGKSEQAPADYIRKQTLTNEERYITPELKERETRILNADNELKQLEYNLFVELRLLAAQHIEPMRTLATALAAADALCSLAEVAVTYNYCRPHITSDRAIAIHNGRHPVVEQSLPAGFFVPNSTYLGFDSAQSNGKESIESCPDLIVLTGPNMSGKSIYLRQVGLIQLMAQVGSFVPAESATLGICDRIFTRVGAVDDLATGQSTFMVEMNETANILNHAKDRSLVLLDEIGRGTSTFDGMAIAWSVAEYIANKIKARGIFATHYHELNELASLLPNVANFQVTVKELEDEIIFLHQVQEGGADRSYGIEVGRLAGLPASVIERAKQVLGEIAKNSHIATGLRSGGSIKANNKSSDRLQKSSLKSGKDFTKEAQMTIFDNPSY</sequence>
<evidence type="ECO:0000256" key="6">
    <source>
        <dbReference type="ARBA" id="ARBA00023125"/>
    </source>
</evidence>
<dbReference type="GO" id="GO:0006298">
    <property type="term" value="P:mismatch repair"/>
    <property type="evidence" value="ECO:0007669"/>
    <property type="project" value="UniProtKB-UniRule"/>
</dbReference>
<dbReference type="GO" id="GO:0005524">
    <property type="term" value="F:ATP binding"/>
    <property type="evidence" value="ECO:0007669"/>
    <property type="project" value="UniProtKB-UniRule"/>
</dbReference>
<evidence type="ECO:0000256" key="2">
    <source>
        <dbReference type="ARBA" id="ARBA00021982"/>
    </source>
</evidence>
<dbReference type="InterPro" id="IPR036187">
    <property type="entry name" value="DNA_mismatch_repair_MutS_sf"/>
</dbReference>
<feature type="binding site" evidence="9">
    <location>
        <begin position="669"/>
        <end position="676"/>
    </location>
    <ligand>
        <name>ATP</name>
        <dbReference type="ChEBI" id="CHEBI:30616"/>
    </ligand>
</feature>
<dbReference type="CDD" id="cd03284">
    <property type="entry name" value="ABC_MutS1"/>
    <property type="match status" value="1"/>
</dbReference>
<dbReference type="AlphaFoldDB" id="A0A2W4WBH2"/>
<keyword evidence="7 9" id="KW-0234">DNA repair</keyword>
<dbReference type="InterPro" id="IPR000432">
    <property type="entry name" value="DNA_mismatch_repair_MutS_C"/>
</dbReference>
<keyword evidence="3 9" id="KW-0547">Nucleotide-binding</keyword>
<evidence type="ECO:0000256" key="4">
    <source>
        <dbReference type="ARBA" id="ARBA00022763"/>
    </source>
</evidence>
<dbReference type="PROSITE" id="PS00486">
    <property type="entry name" value="DNA_MISMATCH_REPAIR_2"/>
    <property type="match status" value="1"/>
</dbReference>
<comment type="similarity">
    <text evidence="1 9 10">Belongs to the DNA mismatch repair MutS family.</text>
</comment>
<dbReference type="FunFam" id="1.10.1420.10:FF:000001">
    <property type="entry name" value="DNA mismatch repair protein MutS"/>
    <property type="match status" value="1"/>
</dbReference>
<dbReference type="Gene3D" id="3.40.50.300">
    <property type="entry name" value="P-loop containing nucleotide triphosphate hydrolases"/>
    <property type="match status" value="1"/>
</dbReference>
<dbReference type="InterPro" id="IPR016151">
    <property type="entry name" value="DNA_mismatch_repair_MutS_N"/>
</dbReference>
<dbReference type="PANTHER" id="PTHR11361:SF34">
    <property type="entry name" value="DNA MISMATCH REPAIR PROTEIN MSH1, MITOCHONDRIAL"/>
    <property type="match status" value="1"/>
</dbReference>
<dbReference type="Gene3D" id="1.10.1420.10">
    <property type="match status" value="2"/>
</dbReference>
<dbReference type="GO" id="GO:0030983">
    <property type="term" value="F:mismatched DNA binding"/>
    <property type="evidence" value="ECO:0007669"/>
    <property type="project" value="InterPro"/>
</dbReference>
<dbReference type="SUPFAM" id="SSF53150">
    <property type="entry name" value="DNA repair protein MutS, domain II"/>
    <property type="match status" value="1"/>
</dbReference>
<evidence type="ECO:0000313" key="13">
    <source>
        <dbReference type="EMBL" id="PZO40557.1"/>
    </source>
</evidence>
<dbReference type="Gene3D" id="3.30.420.110">
    <property type="entry name" value="MutS, connector domain"/>
    <property type="match status" value="1"/>
</dbReference>
<reference evidence="13 14" key="2">
    <citation type="submission" date="2018-06" db="EMBL/GenBank/DDBJ databases">
        <title>Metagenomic assembly of (sub)arctic Cyanobacteria and their associated microbiome from non-axenic cultures.</title>
        <authorList>
            <person name="Baurain D."/>
        </authorList>
    </citation>
    <scope>NUCLEOTIDE SEQUENCE [LARGE SCALE GENOMIC DNA]</scope>
    <source>
        <strain evidence="13">ULC066bin1</strain>
    </source>
</reference>
<dbReference type="InterPro" id="IPR036678">
    <property type="entry name" value="MutS_con_dom_sf"/>
</dbReference>
<evidence type="ECO:0000256" key="9">
    <source>
        <dbReference type="HAMAP-Rule" id="MF_00096"/>
    </source>
</evidence>
<dbReference type="InterPro" id="IPR027417">
    <property type="entry name" value="P-loop_NTPase"/>
</dbReference>
<organism evidence="13 14">
    <name type="scientific">Pseudanabaena frigida</name>
    <dbReference type="NCBI Taxonomy" id="945775"/>
    <lineage>
        <taxon>Bacteria</taxon>
        <taxon>Bacillati</taxon>
        <taxon>Cyanobacteriota</taxon>
        <taxon>Cyanophyceae</taxon>
        <taxon>Pseudanabaenales</taxon>
        <taxon>Pseudanabaenaceae</taxon>
        <taxon>Pseudanabaena</taxon>
    </lineage>
</organism>
<comment type="function">
    <text evidence="8 9">This protein is involved in the repair of mismatches in DNA. It is possible that it carries out the mismatch recognition step. This protein has a weak ATPase activity.</text>
</comment>
<feature type="compositionally biased region" description="Basic and acidic residues" evidence="11">
    <location>
        <begin position="873"/>
        <end position="886"/>
    </location>
</feature>
<keyword evidence="5 9" id="KW-0067">ATP-binding</keyword>
<comment type="caution">
    <text evidence="13">The sequence shown here is derived from an EMBL/GenBank/DDBJ whole genome shotgun (WGS) entry which is preliminary data.</text>
</comment>
<dbReference type="Pfam" id="PF05192">
    <property type="entry name" value="MutS_III"/>
    <property type="match status" value="1"/>
</dbReference>
<evidence type="ECO:0000256" key="3">
    <source>
        <dbReference type="ARBA" id="ARBA00022741"/>
    </source>
</evidence>
<dbReference type="PANTHER" id="PTHR11361">
    <property type="entry name" value="DNA MISMATCH REPAIR PROTEIN MUTS FAMILY MEMBER"/>
    <property type="match status" value="1"/>
</dbReference>
<dbReference type="InterPro" id="IPR045076">
    <property type="entry name" value="MutS"/>
</dbReference>
<dbReference type="NCBIfam" id="TIGR01070">
    <property type="entry name" value="mutS1"/>
    <property type="match status" value="1"/>
</dbReference>
<dbReference type="Proteomes" id="UP000249467">
    <property type="component" value="Unassembled WGS sequence"/>
</dbReference>
<name>A0A2W4WBH2_9CYAN</name>
<dbReference type="InterPro" id="IPR005748">
    <property type="entry name" value="DNA_mismatch_repair_MutS"/>
</dbReference>
<dbReference type="NCBIfam" id="NF003810">
    <property type="entry name" value="PRK05399.1"/>
    <property type="match status" value="1"/>
</dbReference>
<dbReference type="SMART" id="SM00534">
    <property type="entry name" value="MUTSac"/>
    <property type="match status" value="1"/>
</dbReference>
<evidence type="ECO:0000256" key="8">
    <source>
        <dbReference type="ARBA" id="ARBA00024647"/>
    </source>
</evidence>
<dbReference type="GO" id="GO:0140664">
    <property type="term" value="F:ATP-dependent DNA damage sensor activity"/>
    <property type="evidence" value="ECO:0007669"/>
    <property type="project" value="InterPro"/>
</dbReference>
<feature type="domain" description="DNA mismatch repair proteins mutS family" evidence="12">
    <location>
        <begin position="743"/>
        <end position="759"/>
    </location>
</feature>
<dbReference type="HAMAP" id="MF_00096">
    <property type="entry name" value="MutS"/>
    <property type="match status" value="1"/>
</dbReference>
<dbReference type="Pfam" id="PF05188">
    <property type="entry name" value="MutS_II"/>
    <property type="match status" value="1"/>
</dbReference>
<dbReference type="SMART" id="SM00533">
    <property type="entry name" value="MUTSd"/>
    <property type="match status" value="1"/>
</dbReference>
<dbReference type="Pfam" id="PF01624">
    <property type="entry name" value="MutS_I"/>
    <property type="match status" value="1"/>
</dbReference>
<dbReference type="GO" id="GO:0005829">
    <property type="term" value="C:cytosol"/>
    <property type="evidence" value="ECO:0007669"/>
    <property type="project" value="TreeGrafter"/>
</dbReference>
<dbReference type="InterPro" id="IPR017261">
    <property type="entry name" value="DNA_mismatch_repair_MutS/MSH"/>
</dbReference>
<dbReference type="Gene3D" id="3.40.1170.10">
    <property type="entry name" value="DNA repair protein MutS, domain I"/>
    <property type="match status" value="1"/>
</dbReference>
<accession>A0A2W4WBH2</accession>
<protein>
    <recommendedName>
        <fullName evidence="2 9">DNA mismatch repair protein MutS</fullName>
    </recommendedName>
</protein>
<proteinExistence type="inferred from homology"/>
<dbReference type="InterPro" id="IPR007695">
    <property type="entry name" value="DNA_mismatch_repair_MutS-lik_N"/>
</dbReference>
<evidence type="ECO:0000256" key="1">
    <source>
        <dbReference type="ARBA" id="ARBA00006271"/>
    </source>
</evidence>
<dbReference type="InterPro" id="IPR007860">
    <property type="entry name" value="DNA_mmatch_repair_MutS_con_dom"/>
</dbReference>
<keyword evidence="4 9" id="KW-0227">DNA damage</keyword>
<dbReference type="SUPFAM" id="SSF48334">
    <property type="entry name" value="DNA repair protein MutS, domain III"/>
    <property type="match status" value="1"/>
</dbReference>
<dbReference type="GO" id="GO:0003684">
    <property type="term" value="F:damaged DNA binding"/>
    <property type="evidence" value="ECO:0007669"/>
    <property type="project" value="UniProtKB-UniRule"/>
</dbReference>
<dbReference type="SUPFAM" id="SSF55271">
    <property type="entry name" value="DNA repair protein MutS, domain I"/>
    <property type="match status" value="1"/>
</dbReference>
<dbReference type="Pfam" id="PF05190">
    <property type="entry name" value="MutS_IV"/>
    <property type="match status" value="1"/>
</dbReference>
<dbReference type="Pfam" id="PF00488">
    <property type="entry name" value="MutS_V"/>
    <property type="match status" value="1"/>
</dbReference>
<evidence type="ECO:0000256" key="10">
    <source>
        <dbReference type="RuleBase" id="RU003756"/>
    </source>
</evidence>
<evidence type="ECO:0000259" key="12">
    <source>
        <dbReference type="PROSITE" id="PS00486"/>
    </source>
</evidence>
<keyword evidence="6 9" id="KW-0238">DNA-binding</keyword>
<evidence type="ECO:0000313" key="14">
    <source>
        <dbReference type="Proteomes" id="UP000249467"/>
    </source>
</evidence>
<dbReference type="PIRSF" id="PIRSF037677">
    <property type="entry name" value="DNA_mis_repair_Msh6"/>
    <property type="match status" value="1"/>
</dbReference>
<gene>
    <name evidence="9" type="primary">mutS</name>
    <name evidence="13" type="ORF">DCF19_11710</name>
</gene>
<dbReference type="SUPFAM" id="SSF52540">
    <property type="entry name" value="P-loop containing nucleoside triphosphate hydrolases"/>
    <property type="match status" value="1"/>
</dbReference>
<dbReference type="InterPro" id="IPR007696">
    <property type="entry name" value="DNA_mismatch_repair_MutS_core"/>
</dbReference>
<evidence type="ECO:0000256" key="5">
    <source>
        <dbReference type="ARBA" id="ARBA00022840"/>
    </source>
</evidence>
<dbReference type="FunFam" id="3.40.50.300:FF:000870">
    <property type="entry name" value="MutS protein homolog 4"/>
    <property type="match status" value="1"/>
</dbReference>
<evidence type="ECO:0000256" key="7">
    <source>
        <dbReference type="ARBA" id="ARBA00023204"/>
    </source>
</evidence>
<evidence type="ECO:0000256" key="11">
    <source>
        <dbReference type="SAM" id="MobiDB-lite"/>
    </source>
</evidence>
<dbReference type="EMBL" id="QBML01000014">
    <property type="protein sequence ID" value="PZO40557.1"/>
    <property type="molecule type" value="Genomic_DNA"/>
</dbReference>